<organism evidence="2 3">
    <name type="scientific">Sistotremastrum niveocremeum HHB9708</name>
    <dbReference type="NCBI Taxonomy" id="1314777"/>
    <lineage>
        <taxon>Eukaryota</taxon>
        <taxon>Fungi</taxon>
        <taxon>Dikarya</taxon>
        <taxon>Basidiomycota</taxon>
        <taxon>Agaricomycotina</taxon>
        <taxon>Agaricomycetes</taxon>
        <taxon>Sistotremastrales</taxon>
        <taxon>Sistotremastraceae</taxon>
        <taxon>Sertulicium</taxon>
        <taxon>Sertulicium niveocremeum</taxon>
    </lineage>
</organism>
<keyword evidence="3" id="KW-1185">Reference proteome</keyword>
<reference evidence="2 3" key="1">
    <citation type="journal article" date="2016" name="Mol. Biol. Evol.">
        <title>Comparative Genomics of Early-Diverging Mushroom-Forming Fungi Provides Insights into the Origins of Lignocellulose Decay Capabilities.</title>
        <authorList>
            <person name="Nagy L.G."/>
            <person name="Riley R."/>
            <person name="Tritt A."/>
            <person name="Adam C."/>
            <person name="Daum C."/>
            <person name="Floudas D."/>
            <person name="Sun H."/>
            <person name="Yadav J.S."/>
            <person name="Pangilinan J."/>
            <person name="Larsson K.H."/>
            <person name="Matsuura K."/>
            <person name="Barry K."/>
            <person name="Labutti K."/>
            <person name="Kuo R."/>
            <person name="Ohm R.A."/>
            <person name="Bhattacharya S.S."/>
            <person name="Shirouzu T."/>
            <person name="Yoshinaga Y."/>
            <person name="Martin F.M."/>
            <person name="Grigoriev I.V."/>
            <person name="Hibbett D.S."/>
        </authorList>
    </citation>
    <scope>NUCLEOTIDE SEQUENCE [LARGE SCALE GENOMIC DNA]</scope>
    <source>
        <strain evidence="2 3">HHB9708</strain>
    </source>
</reference>
<protein>
    <submittedName>
        <fullName evidence="2">Uncharacterized protein</fullName>
    </submittedName>
</protein>
<accession>A0A164VCC8</accession>
<dbReference type="EMBL" id="KV419405">
    <property type="protein sequence ID" value="KZS94024.1"/>
    <property type="molecule type" value="Genomic_DNA"/>
</dbReference>
<proteinExistence type="predicted"/>
<evidence type="ECO:0000313" key="3">
    <source>
        <dbReference type="Proteomes" id="UP000076722"/>
    </source>
</evidence>
<evidence type="ECO:0000256" key="1">
    <source>
        <dbReference type="SAM" id="MobiDB-lite"/>
    </source>
</evidence>
<evidence type="ECO:0000313" key="2">
    <source>
        <dbReference type="EMBL" id="KZS94024.1"/>
    </source>
</evidence>
<dbReference type="Proteomes" id="UP000076722">
    <property type="component" value="Unassembled WGS sequence"/>
</dbReference>
<dbReference type="AlphaFoldDB" id="A0A164VCC8"/>
<sequence length="229" mass="25336">MQLEGGDRGRALDQTILDALHESIHQIRRAGDFYVANENRSRGVRSKQLPQGSRLPPNNAPIDRTPWPTSDIGVIPVGRYDLDPSWSLLSVKAPTLSRSSHTMIACPEFHLLAFPLTVHLVRLVAPLAGFSTVSSRESWEFESDEHMFKIHVARYPGRHPMTIVAKDPSGHIKVMRFIDGSSPAGSWLRLGLPADWTGPGAPAYDVALFDASLGKLFLVSGSYLRILEY</sequence>
<gene>
    <name evidence="2" type="ORF">SISNIDRAFT_55432</name>
</gene>
<name>A0A164VCC8_9AGAM</name>
<feature type="region of interest" description="Disordered" evidence="1">
    <location>
        <begin position="41"/>
        <end position="67"/>
    </location>
</feature>